<dbReference type="FunFam" id="3.30.1390.20:FF:000002">
    <property type="entry name" value="60S ribosomal protein L7"/>
    <property type="match status" value="1"/>
</dbReference>
<feature type="compositionally biased region" description="Polar residues" evidence="7">
    <location>
        <begin position="458"/>
        <end position="467"/>
    </location>
</feature>
<gene>
    <name evidence="9" type="ORF">Fcan01_08452</name>
</gene>
<evidence type="ECO:0000256" key="4">
    <source>
        <dbReference type="ARBA" id="ARBA00040575"/>
    </source>
</evidence>
<feature type="compositionally biased region" description="Low complexity" evidence="7">
    <location>
        <begin position="500"/>
        <end position="516"/>
    </location>
</feature>
<name>A0A226EJL8_FOLCA</name>
<dbReference type="GO" id="GO:0022625">
    <property type="term" value="C:cytosolic large ribosomal subunit"/>
    <property type="evidence" value="ECO:0007669"/>
    <property type="project" value="TreeGrafter"/>
</dbReference>
<dbReference type="InterPro" id="IPR039699">
    <property type="entry name" value="Ribosomal_uL30"/>
</dbReference>
<feature type="region of interest" description="Disordered" evidence="7">
    <location>
        <begin position="575"/>
        <end position="598"/>
    </location>
</feature>
<dbReference type="PANTHER" id="PTHR11524:SF16">
    <property type="entry name" value="LARGE RIBOSOMAL SUBUNIT PROTEIN UL30"/>
    <property type="match status" value="1"/>
</dbReference>
<dbReference type="AlphaFoldDB" id="A0A226EJL8"/>
<organism evidence="9 10">
    <name type="scientific">Folsomia candida</name>
    <name type="common">Springtail</name>
    <dbReference type="NCBI Taxonomy" id="158441"/>
    <lineage>
        <taxon>Eukaryota</taxon>
        <taxon>Metazoa</taxon>
        <taxon>Ecdysozoa</taxon>
        <taxon>Arthropoda</taxon>
        <taxon>Hexapoda</taxon>
        <taxon>Collembola</taxon>
        <taxon>Entomobryomorpha</taxon>
        <taxon>Isotomoidea</taxon>
        <taxon>Isotomidae</taxon>
        <taxon>Proisotominae</taxon>
        <taxon>Folsomia</taxon>
    </lineage>
</organism>
<dbReference type="Pfam" id="PF00651">
    <property type="entry name" value="BTB"/>
    <property type="match status" value="1"/>
</dbReference>
<dbReference type="Gene3D" id="3.30.1390.20">
    <property type="entry name" value="Ribosomal protein L30, ferredoxin-like fold domain"/>
    <property type="match status" value="1"/>
</dbReference>
<feature type="region of interest" description="Disordered" evidence="7">
    <location>
        <begin position="134"/>
        <end position="174"/>
    </location>
</feature>
<dbReference type="OrthoDB" id="28644at2759"/>
<evidence type="ECO:0000256" key="1">
    <source>
        <dbReference type="ARBA" id="ARBA00007594"/>
    </source>
</evidence>
<reference evidence="9 10" key="1">
    <citation type="submission" date="2015-12" db="EMBL/GenBank/DDBJ databases">
        <title>The genome of Folsomia candida.</title>
        <authorList>
            <person name="Faddeeva A."/>
            <person name="Derks M.F."/>
            <person name="Anvar Y."/>
            <person name="Smit S."/>
            <person name="Van Straalen N."/>
            <person name="Roelofs D."/>
        </authorList>
    </citation>
    <scope>NUCLEOTIDE SEQUENCE [LARGE SCALE GENOMIC DNA]</scope>
    <source>
        <strain evidence="9 10">VU population</strain>
        <tissue evidence="9">Whole body</tissue>
    </source>
</reference>
<dbReference type="InterPro" id="IPR000210">
    <property type="entry name" value="BTB/POZ_dom"/>
</dbReference>
<dbReference type="Pfam" id="PF00327">
    <property type="entry name" value="Ribosomal_L30"/>
    <property type="match status" value="1"/>
</dbReference>
<comment type="function">
    <text evidence="6">Binds to G-rich structures in 28S rRNA and in mRNAs. Plays a regulatory role in the translation apparatus; inhibits cell-free translation of mRNAs.</text>
</comment>
<keyword evidence="10" id="KW-1185">Reference proteome</keyword>
<dbReference type="InterPro" id="IPR005998">
    <property type="entry name" value="Ribosomal_uL30_euk"/>
</dbReference>
<evidence type="ECO:0000256" key="6">
    <source>
        <dbReference type="ARBA" id="ARBA00055388"/>
    </source>
</evidence>
<dbReference type="FunFam" id="3.30.1390.20:FF:000003">
    <property type="entry name" value="60S ribosomal protein L7"/>
    <property type="match status" value="1"/>
</dbReference>
<dbReference type="SUPFAM" id="SSF55129">
    <property type="entry name" value="Ribosomal protein L30p/L7e"/>
    <property type="match status" value="1"/>
</dbReference>
<dbReference type="Pfam" id="PF08079">
    <property type="entry name" value="Ribosomal_L30_N"/>
    <property type="match status" value="1"/>
</dbReference>
<evidence type="ECO:0000313" key="10">
    <source>
        <dbReference type="Proteomes" id="UP000198287"/>
    </source>
</evidence>
<feature type="non-terminal residue" evidence="9">
    <location>
        <position position="1"/>
    </location>
</feature>
<dbReference type="EMBL" id="LNIX01000003">
    <property type="protein sequence ID" value="OXA57885.1"/>
    <property type="molecule type" value="Genomic_DNA"/>
</dbReference>
<sequence>SNFVIKLLAGYDQLAKDFTKFFLNTDEPTPLFDVVFLVGQGKQKSKLFGVRAILGVRSRVFQEMLYGISTGFGSPQVPVAELLARAVPTLMSPQRPKSNFLQVPDIESTRPKSVPSSPMVMRAFSRLGSLTAGWGRSGRKSSQQQQLAAEDKKKWSSSQDCSQENKDKEAGKDKPQLAVPRLSVCADAQKVDRTKLAQTEFMIIEFDPETFRLLLDYLHTGSCPLTCANIPGLICAAEHYDLPDLLQACFHHAKQFLRIEVVCPMLCSLENYYWRYTSASELVNMILAFVETRAYQLFDSPDFLSLSESMVQMVMSRNLEVAEIRKFEAMLAWARHKIRSRPSTSKVDAKIEFKCTMERLARDLKLYRISPQDLIKIVLPSKAIKNERILETLMFQANSGMYRIQDSYIEACQQRIQKQGGCFLTYFTKYISTKEKGPRSSSGSGSGGGGPTTRRSSNSLTGGTQSETELDLGGGGSDVDNNFENNFTLRNLLRRTLKRGSSSATSTTDESSNAASILPPNESNSQTGDDAYNRIAIIDEDKVTKKPLFFVLIPACRPVHIVRNTFVHPSRRISEEKMADKNKGAVAKGPKPTGKKLPAVPESVLKRRKKNEVSVALKIKQAAKERRSKRNKRVKIFKRAEDYVKEYRSKERDEIRLARQARNQGNYYVPAEPKLAFVMRIRGINQVHPKVRKALQLFRLRQINNGVFVKLNKATINMLRICEPYITWGYPNLKTVRDLIYKRGFAKVDHRRTPLASNSVIEGRLGRKNIICMEDLVHEVFTVGKNFKYASNFLWPFKLNTPTGGWRKKTNHYVEGGDFGCREDKINELLRRMI</sequence>
<dbReference type="Proteomes" id="UP000198287">
    <property type="component" value="Unassembled WGS sequence"/>
</dbReference>
<dbReference type="InterPro" id="IPR011333">
    <property type="entry name" value="SKP1/BTB/POZ_sf"/>
</dbReference>
<feature type="region of interest" description="Disordered" evidence="7">
    <location>
        <begin position="434"/>
        <end position="479"/>
    </location>
</feature>
<dbReference type="SUPFAM" id="SSF54695">
    <property type="entry name" value="POZ domain"/>
    <property type="match status" value="1"/>
</dbReference>
<dbReference type="STRING" id="158441.A0A226EJL8"/>
<feature type="domain" description="BTB" evidence="8">
    <location>
        <begin position="32"/>
        <end position="257"/>
    </location>
</feature>
<dbReference type="InterPro" id="IPR036919">
    <property type="entry name" value="Ribo_uL30_ferredoxin-like_sf"/>
</dbReference>
<dbReference type="GO" id="GO:0000463">
    <property type="term" value="P:maturation of LSU-rRNA from tricistronic rRNA transcript (SSU-rRNA, 5.8S rRNA, LSU-rRNA)"/>
    <property type="evidence" value="ECO:0007669"/>
    <property type="project" value="TreeGrafter"/>
</dbReference>
<keyword evidence="3" id="KW-0687">Ribonucleoprotein</keyword>
<proteinExistence type="inferred from homology"/>
<dbReference type="InterPro" id="IPR035808">
    <property type="entry name" value="Ribosomal_uL30_euk_arc"/>
</dbReference>
<feature type="region of interest" description="Disordered" evidence="7">
    <location>
        <begin position="500"/>
        <end position="529"/>
    </location>
</feature>
<dbReference type="GO" id="GO:0003735">
    <property type="term" value="F:structural constituent of ribosome"/>
    <property type="evidence" value="ECO:0007669"/>
    <property type="project" value="TreeGrafter"/>
</dbReference>
<dbReference type="Gene3D" id="3.30.710.10">
    <property type="entry name" value="Potassium Channel Kv1.1, Chain A"/>
    <property type="match status" value="1"/>
</dbReference>
<dbReference type="PANTHER" id="PTHR11524">
    <property type="entry name" value="60S RIBOSOMAL PROTEIN L7"/>
    <property type="match status" value="1"/>
</dbReference>
<accession>A0A226EJL8</accession>
<dbReference type="GO" id="GO:0003723">
    <property type="term" value="F:RNA binding"/>
    <property type="evidence" value="ECO:0007669"/>
    <property type="project" value="InterPro"/>
</dbReference>
<feature type="compositionally biased region" description="Basic and acidic residues" evidence="7">
    <location>
        <begin position="163"/>
        <end position="174"/>
    </location>
</feature>
<dbReference type="InterPro" id="IPR012988">
    <property type="entry name" value="Ribosomal_uL30_N_euk"/>
</dbReference>
<protein>
    <recommendedName>
        <fullName evidence="4">Large ribosomal subunit protein uL30</fullName>
    </recommendedName>
    <alternativeName>
        <fullName evidence="5">60S ribosomal protein L7</fullName>
    </alternativeName>
</protein>
<dbReference type="Gene3D" id="1.25.40.420">
    <property type="match status" value="1"/>
</dbReference>
<keyword evidence="2" id="KW-0689">Ribosomal protein</keyword>
<evidence type="ECO:0000256" key="3">
    <source>
        <dbReference type="ARBA" id="ARBA00023274"/>
    </source>
</evidence>
<evidence type="ECO:0000256" key="2">
    <source>
        <dbReference type="ARBA" id="ARBA00022980"/>
    </source>
</evidence>
<evidence type="ECO:0000313" key="9">
    <source>
        <dbReference type="EMBL" id="OXA57885.1"/>
    </source>
</evidence>
<comment type="caution">
    <text evidence="9">The sequence shown here is derived from an EMBL/GenBank/DDBJ whole genome shotgun (WGS) entry which is preliminary data.</text>
</comment>
<evidence type="ECO:0000256" key="7">
    <source>
        <dbReference type="SAM" id="MobiDB-lite"/>
    </source>
</evidence>
<comment type="similarity">
    <text evidence="1">Belongs to the universal ribosomal protein uL30 family.</text>
</comment>
<dbReference type="SMART" id="SM00225">
    <property type="entry name" value="BTB"/>
    <property type="match status" value="1"/>
</dbReference>
<evidence type="ECO:0000259" key="8">
    <source>
        <dbReference type="SMART" id="SM00225"/>
    </source>
</evidence>
<dbReference type="CDD" id="cd01657">
    <property type="entry name" value="Ribosomal_L7_archeal_euk"/>
    <property type="match status" value="1"/>
</dbReference>
<dbReference type="NCBIfam" id="TIGR01310">
    <property type="entry name" value="uL30_euk"/>
    <property type="match status" value="1"/>
</dbReference>
<dbReference type="InterPro" id="IPR016082">
    <property type="entry name" value="Ribosomal_uL30_ferredoxin-like"/>
</dbReference>
<evidence type="ECO:0000256" key="5">
    <source>
        <dbReference type="ARBA" id="ARBA00041271"/>
    </source>
</evidence>